<comment type="caution">
    <text evidence="2">The sequence shown here is derived from an EMBL/GenBank/DDBJ whole genome shotgun (WGS) entry which is preliminary data.</text>
</comment>
<evidence type="ECO:0000313" key="2">
    <source>
        <dbReference type="EMBL" id="MFC6085531.1"/>
    </source>
</evidence>
<reference evidence="3" key="1">
    <citation type="journal article" date="2019" name="Int. J. Syst. Evol. Microbiol.">
        <title>The Global Catalogue of Microorganisms (GCM) 10K type strain sequencing project: providing services to taxonomists for standard genome sequencing and annotation.</title>
        <authorList>
            <consortium name="The Broad Institute Genomics Platform"/>
            <consortium name="The Broad Institute Genome Sequencing Center for Infectious Disease"/>
            <person name="Wu L."/>
            <person name="Ma J."/>
        </authorList>
    </citation>
    <scope>NUCLEOTIDE SEQUENCE [LARGE SCALE GENOMIC DNA]</scope>
    <source>
        <strain evidence="3">JCM 30346</strain>
    </source>
</reference>
<evidence type="ECO:0000256" key="1">
    <source>
        <dbReference type="SAM" id="MobiDB-lite"/>
    </source>
</evidence>
<dbReference type="EMBL" id="JBHSRF010000064">
    <property type="protein sequence ID" value="MFC6085531.1"/>
    <property type="molecule type" value="Genomic_DNA"/>
</dbReference>
<gene>
    <name evidence="2" type="ORF">ACFP1K_30495</name>
</gene>
<protein>
    <submittedName>
        <fullName evidence="2">DivIVA domain-containing protein</fullName>
    </submittedName>
</protein>
<dbReference type="NCBIfam" id="TIGR03544">
    <property type="entry name" value="DivI1A_domain"/>
    <property type="match status" value="2"/>
</dbReference>
<dbReference type="RefSeq" id="WP_380759764.1">
    <property type="nucleotide sequence ID" value="NZ_JBHSRF010000064.1"/>
</dbReference>
<dbReference type="Proteomes" id="UP001596137">
    <property type="component" value="Unassembled WGS sequence"/>
</dbReference>
<keyword evidence="3" id="KW-1185">Reference proteome</keyword>
<dbReference type="InterPro" id="IPR019933">
    <property type="entry name" value="DivIVA_domain"/>
</dbReference>
<sequence length="213" mass="23174">MNRFPRVHGLRNGYDPEQVDALILRIEATLGRGALEGPPVTADDIRMSRFDIRLGGYHEVAVDFALEAFVIAIETRGVEREEPAPGPAVKVKAEDDDAPTLPGLGESESVAETMTAAWLESQAARVERVSFRPGRLGSGYNEDEVDGFLDRVVATLRGTTDRPLSADEIRTATFSTVMFKPGYSVSQVDAFLTEIATVLDGRSAPHESEGQRV</sequence>
<feature type="region of interest" description="Disordered" evidence="1">
    <location>
        <begin position="81"/>
        <end position="105"/>
    </location>
</feature>
<proteinExistence type="predicted"/>
<organism evidence="2 3">
    <name type="scientific">Sphaerisporangium aureirubrum</name>
    <dbReference type="NCBI Taxonomy" id="1544736"/>
    <lineage>
        <taxon>Bacteria</taxon>
        <taxon>Bacillati</taxon>
        <taxon>Actinomycetota</taxon>
        <taxon>Actinomycetes</taxon>
        <taxon>Streptosporangiales</taxon>
        <taxon>Streptosporangiaceae</taxon>
        <taxon>Sphaerisporangium</taxon>
    </lineage>
</organism>
<dbReference type="Gene3D" id="6.10.250.660">
    <property type="match status" value="2"/>
</dbReference>
<name>A0ABW1NQH3_9ACTN</name>
<accession>A0ABW1NQH3</accession>
<evidence type="ECO:0000313" key="3">
    <source>
        <dbReference type="Proteomes" id="UP001596137"/>
    </source>
</evidence>